<comment type="subcellular location">
    <subcellularLocation>
        <location evidence="1">Secreted</location>
        <location evidence="1">Extracellular space</location>
    </subcellularLocation>
</comment>
<dbReference type="PANTHER" id="PTHR33869:SF5">
    <property type="entry name" value="CLAVATA3_ESR (CLE)-RELATED PROTEIN 4"/>
    <property type="match status" value="1"/>
</dbReference>
<sequence>MAPNNLIKFWVCVTLVLLTLSSRSESRPLEANPESKSLTKIWRQLVEISREVKVKPATEETVHSFYYDSKRLSPGGPDPKHHSRNLS</sequence>
<dbReference type="GO" id="GO:0033612">
    <property type="term" value="F:receptor serine/threonine kinase binding"/>
    <property type="evidence" value="ECO:0007669"/>
    <property type="project" value="TreeGrafter"/>
</dbReference>
<keyword evidence="4 8" id="KW-0732">Signal</keyword>
<protein>
    <submittedName>
        <fullName evidence="9">Uncharacterized protein</fullName>
    </submittedName>
</protein>
<keyword evidence="10" id="KW-1185">Reference proteome</keyword>
<dbReference type="EMBL" id="JANJYI010000001">
    <property type="protein sequence ID" value="KAK2665843.1"/>
    <property type="molecule type" value="Genomic_DNA"/>
</dbReference>
<keyword evidence="5" id="KW-0325">Glycoprotein</keyword>
<dbReference type="Proteomes" id="UP001280121">
    <property type="component" value="Unassembled WGS sequence"/>
</dbReference>
<comment type="caution">
    <text evidence="9">The sequence shown here is derived from an EMBL/GenBank/DDBJ whole genome shotgun (WGS) entry which is preliminary data.</text>
</comment>
<reference evidence="9" key="1">
    <citation type="journal article" date="2023" name="Plant J.">
        <title>Genome sequences and population genomics provide insights into the demographic history, inbreeding, and mutation load of two 'living fossil' tree species of Dipteronia.</title>
        <authorList>
            <person name="Feng Y."/>
            <person name="Comes H.P."/>
            <person name="Chen J."/>
            <person name="Zhu S."/>
            <person name="Lu R."/>
            <person name="Zhang X."/>
            <person name="Li P."/>
            <person name="Qiu J."/>
            <person name="Olsen K.M."/>
            <person name="Qiu Y."/>
        </authorList>
    </citation>
    <scope>NUCLEOTIDE SEQUENCE</scope>
    <source>
        <strain evidence="9">KIB01</strain>
    </source>
</reference>
<proteinExistence type="inferred from homology"/>
<evidence type="ECO:0000256" key="4">
    <source>
        <dbReference type="ARBA" id="ARBA00022729"/>
    </source>
</evidence>
<accession>A0AAD9XW02</accession>
<feature type="region of interest" description="Disordered" evidence="7">
    <location>
        <begin position="68"/>
        <end position="87"/>
    </location>
</feature>
<organism evidence="9 10">
    <name type="scientific">Dipteronia dyeriana</name>
    <dbReference type="NCBI Taxonomy" id="168575"/>
    <lineage>
        <taxon>Eukaryota</taxon>
        <taxon>Viridiplantae</taxon>
        <taxon>Streptophyta</taxon>
        <taxon>Embryophyta</taxon>
        <taxon>Tracheophyta</taxon>
        <taxon>Spermatophyta</taxon>
        <taxon>Magnoliopsida</taxon>
        <taxon>eudicotyledons</taxon>
        <taxon>Gunneridae</taxon>
        <taxon>Pentapetalae</taxon>
        <taxon>rosids</taxon>
        <taxon>malvids</taxon>
        <taxon>Sapindales</taxon>
        <taxon>Sapindaceae</taxon>
        <taxon>Hippocastanoideae</taxon>
        <taxon>Acereae</taxon>
        <taxon>Dipteronia</taxon>
    </lineage>
</organism>
<dbReference type="GO" id="GO:0005576">
    <property type="term" value="C:extracellular region"/>
    <property type="evidence" value="ECO:0007669"/>
    <property type="project" value="UniProtKB-SubCell"/>
</dbReference>
<feature type="signal peptide" evidence="8">
    <location>
        <begin position="1"/>
        <end position="26"/>
    </location>
</feature>
<dbReference type="PANTHER" id="PTHR33869">
    <property type="entry name" value="CLAVATA3/ESR (CLE)-RELATED PROTEIN 3"/>
    <property type="match status" value="1"/>
</dbReference>
<gene>
    <name evidence="9" type="ORF">Ddye_004417</name>
</gene>
<keyword evidence="6" id="KW-0379">Hydroxylation</keyword>
<evidence type="ECO:0000313" key="10">
    <source>
        <dbReference type="Proteomes" id="UP001280121"/>
    </source>
</evidence>
<evidence type="ECO:0000313" key="9">
    <source>
        <dbReference type="EMBL" id="KAK2665843.1"/>
    </source>
</evidence>
<dbReference type="AlphaFoldDB" id="A0AAD9XW02"/>
<dbReference type="InterPro" id="IPR039616">
    <property type="entry name" value="CLE1-4"/>
</dbReference>
<evidence type="ECO:0000256" key="2">
    <source>
        <dbReference type="ARBA" id="ARBA00005416"/>
    </source>
</evidence>
<evidence type="ECO:0000256" key="8">
    <source>
        <dbReference type="SAM" id="SignalP"/>
    </source>
</evidence>
<comment type="similarity">
    <text evidence="2">Belongs to the CLV3/ESR signal peptide family.</text>
</comment>
<keyword evidence="3" id="KW-0964">Secreted</keyword>
<evidence type="ECO:0000256" key="5">
    <source>
        <dbReference type="ARBA" id="ARBA00023180"/>
    </source>
</evidence>
<feature type="chain" id="PRO_5042114971" evidence="8">
    <location>
        <begin position="27"/>
        <end position="87"/>
    </location>
</feature>
<evidence type="ECO:0000256" key="7">
    <source>
        <dbReference type="SAM" id="MobiDB-lite"/>
    </source>
</evidence>
<evidence type="ECO:0000256" key="3">
    <source>
        <dbReference type="ARBA" id="ARBA00022525"/>
    </source>
</evidence>
<evidence type="ECO:0000256" key="6">
    <source>
        <dbReference type="ARBA" id="ARBA00023278"/>
    </source>
</evidence>
<name>A0AAD9XW02_9ROSI</name>
<evidence type="ECO:0000256" key="1">
    <source>
        <dbReference type="ARBA" id="ARBA00004239"/>
    </source>
</evidence>